<gene>
    <name evidence="5" type="ORF">FGO68_gene15686</name>
</gene>
<dbReference type="Gene3D" id="3.80.10.10">
    <property type="entry name" value="Ribonuclease Inhibitor"/>
    <property type="match status" value="1"/>
</dbReference>
<dbReference type="InterPro" id="IPR045081">
    <property type="entry name" value="AN32"/>
</dbReference>
<dbReference type="GO" id="GO:0005634">
    <property type="term" value="C:nucleus"/>
    <property type="evidence" value="ECO:0007669"/>
    <property type="project" value="TreeGrafter"/>
</dbReference>
<comment type="similarity">
    <text evidence="3">Belongs to the ANP32 family.</text>
</comment>
<dbReference type="GO" id="GO:0042393">
    <property type="term" value="F:histone binding"/>
    <property type="evidence" value="ECO:0007669"/>
    <property type="project" value="TreeGrafter"/>
</dbReference>
<feature type="region of interest" description="Disordered" evidence="4">
    <location>
        <begin position="1"/>
        <end position="75"/>
    </location>
</feature>
<keyword evidence="1" id="KW-0433">Leucine-rich repeat</keyword>
<evidence type="ECO:0000313" key="5">
    <source>
        <dbReference type="EMBL" id="TNV87943.1"/>
    </source>
</evidence>
<evidence type="ECO:0000256" key="4">
    <source>
        <dbReference type="SAM" id="MobiDB-lite"/>
    </source>
</evidence>
<feature type="compositionally biased region" description="Low complexity" evidence="4">
    <location>
        <begin position="60"/>
        <end position="70"/>
    </location>
</feature>
<feature type="compositionally biased region" description="Basic and acidic residues" evidence="4">
    <location>
        <begin position="354"/>
        <end position="363"/>
    </location>
</feature>
<feature type="compositionally biased region" description="Polar residues" evidence="4">
    <location>
        <begin position="394"/>
        <end position="414"/>
    </location>
</feature>
<evidence type="ECO:0000256" key="2">
    <source>
        <dbReference type="ARBA" id="ARBA00022737"/>
    </source>
</evidence>
<dbReference type="SUPFAM" id="SSF52058">
    <property type="entry name" value="L domain-like"/>
    <property type="match status" value="1"/>
</dbReference>
<evidence type="ECO:0000256" key="1">
    <source>
        <dbReference type="ARBA" id="ARBA00022614"/>
    </source>
</evidence>
<feature type="compositionally biased region" description="Basic and acidic residues" evidence="4">
    <location>
        <begin position="1"/>
        <end position="11"/>
    </location>
</feature>
<protein>
    <submittedName>
        <fullName evidence="5">Uncharacterized protein</fullName>
    </submittedName>
</protein>
<feature type="compositionally biased region" description="Acidic residues" evidence="4">
    <location>
        <begin position="320"/>
        <end position="353"/>
    </location>
</feature>
<dbReference type="Proteomes" id="UP000785679">
    <property type="component" value="Unassembled WGS sequence"/>
</dbReference>
<feature type="compositionally biased region" description="Basic and acidic residues" evidence="4">
    <location>
        <begin position="281"/>
        <end position="300"/>
    </location>
</feature>
<dbReference type="EMBL" id="RRYP01000134">
    <property type="protein sequence ID" value="TNV87943.1"/>
    <property type="molecule type" value="Genomic_DNA"/>
</dbReference>
<organism evidence="5 6">
    <name type="scientific">Halteria grandinella</name>
    <dbReference type="NCBI Taxonomy" id="5974"/>
    <lineage>
        <taxon>Eukaryota</taxon>
        <taxon>Sar</taxon>
        <taxon>Alveolata</taxon>
        <taxon>Ciliophora</taxon>
        <taxon>Intramacronucleata</taxon>
        <taxon>Spirotrichea</taxon>
        <taxon>Stichotrichia</taxon>
        <taxon>Sporadotrichida</taxon>
        <taxon>Halteriidae</taxon>
        <taxon>Halteria</taxon>
    </lineage>
</organism>
<dbReference type="PANTHER" id="PTHR11375">
    <property type="entry name" value="ACIDIC LEUCINE-RICH NUCLEAR PHOSPHOPROTEIN 32"/>
    <property type="match status" value="1"/>
</dbReference>
<evidence type="ECO:0000256" key="3">
    <source>
        <dbReference type="ARBA" id="ARBA00025777"/>
    </source>
</evidence>
<name>A0A8J8P6Q6_HALGN</name>
<dbReference type="PANTHER" id="PTHR11375:SF0">
    <property type="entry name" value="ACIDIC LEUCINE-RICH NUCLEAR PHOSPHOPROTEIN 32 FAMILY MEMBER A"/>
    <property type="match status" value="1"/>
</dbReference>
<dbReference type="AlphaFoldDB" id="A0A8J8P6Q6"/>
<dbReference type="OrthoDB" id="2160613at2759"/>
<keyword evidence="6" id="KW-1185">Reference proteome</keyword>
<feature type="region of interest" description="Disordered" evidence="4">
    <location>
        <begin position="281"/>
        <end position="417"/>
    </location>
</feature>
<dbReference type="Pfam" id="PF14580">
    <property type="entry name" value="LRR_9"/>
    <property type="match status" value="1"/>
</dbReference>
<keyword evidence="2" id="KW-0677">Repeat</keyword>
<feature type="compositionally biased region" description="Acidic residues" evidence="4">
    <location>
        <begin position="364"/>
        <end position="376"/>
    </location>
</feature>
<dbReference type="InterPro" id="IPR032675">
    <property type="entry name" value="LRR_dom_sf"/>
</dbReference>
<evidence type="ECO:0000313" key="6">
    <source>
        <dbReference type="Proteomes" id="UP000785679"/>
    </source>
</evidence>
<reference evidence="5" key="1">
    <citation type="submission" date="2019-06" db="EMBL/GenBank/DDBJ databases">
        <authorList>
            <person name="Zheng W."/>
        </authorList>
    </citation>
    <scope>NUCLEOTIDE SEQUENCE</scope>
    <source>
        <strain evidence="5">QDHG01</strain>
    </source>
</reference>
<accession>A0A8J8P6Q6</accession>
<comment type="caution">
    <text evidence="5">The sequence shown here is derived from an EMBL/GenBank/DDBJ whole genome shotgun (WGS) entry which is preliminary data.</text>
</comment>
<feature type="compositionally biased region" description="Acidic residues" evidence="4">
    <location>
        <begin position="301"/>
        <end position="312"/>
    </location>
</feature>
<sequence>MGEVVEGKPVEGDEASQGTIEKQPEVISMDIKDDIKEGQKEAQNEASLEEKKSEKAETILSSPLKLSPSKQQGSQSLYDTPLKAFIKPKISRLEELTFSQVEDESAFRYETFETLIFDGLTIIELDPLDKAFLEKFSECRQLSFNDCGLRSLANFPSMSKVTRLELANNRLFSRKDPLGQLPIQFKQLQHLILANNFLDFDSVKPLAKLGDTLTKLDLSANQLAEAAAYPKNLFDLVTSLKSVDGRDIDGKDCYDDIVDDFEDLDENERIPLYLVKKELAAAEGKRKQQSDSKTKHKEVVPDDEDEEEDDEMMGDKKQEEDIDEDEDEDDDIVEEEDDPQEDEEYYVEEDEVAKEDNQEGRAGDDDDEDESEDEDASVGSNLGKRRTAPENPIVQKNFQSPNIRVNSGNGSLANSERKAVVKFSSAAIDEESDESD</sequence>
<feature type="compositionally biased region" description="Basic and acidic residues" evidence="4">
    <location>
        <begin position="30"/>
        <end position="57"/>
    </location>
</feature>
<proteinExistence type="inferred from homology"/>